<evidence type="ECO:0000259" key="10">
    <source>
        <dbReference type="PROSITE" id="PS51898"/>
    </source>
</evidence>
<evidence type="ECO:0000259" key="11">
    <source>
        <dbReference type="PROSITE" id="PS51900"/>
    </source>
</evidence>
<keyword evidence="14" id="KW-1185">Reference proteome</keyword>
<evidence type="ECO:0000313" key="14">
    <source>
        <dbReference type="Proteomes" id="UP001601059"/>
    </source>
</evidence>
<keyword evidence="4" id="KW-0159">Chromosome partition</keyword>
<dbReference type="Gene3D" id="1.10.150.130">
    <property type="match status" value="1"/>
</dbReference>
<evidence type="ECO:0000256" key="8">
    <source>
        <dbReference type="ARBA" id="ARBA00023306"/>
    </source>
</evidence>
<dbReference type="Gene3D" id="1.10.443.10">
    <property type="entry name" value="Intergrase catalytic core"/>
    <property type="match status" value="1"/>
</dbReference>
<dbReference type="InterPro" id="IPR010998">
    <property type="entry name" value="Integrase_recombinase_N"/>
</dbReference>
<keyword evidence="3" id="KW-0132">Cell division</keyword>
<dbReference type="PROSITE" id="PS51898">
    <property type="entry name" value="TYR_RECOMBINASE"/>
    <property type="match status" value="1"/>
</dbReference>
<evidence type="ECO:0000256" key="4">
    <source>
        <dbReference type="ARBA" id="ARBA00022829"/>
    </source>
</evidence>
<feature type="domain" description="Tyr recombinase" evidence="10">
    <location>
        <begin position="98"/>
        <end position="286"/>
    </location>
</feature>
<dbReference type="Proteomes" id="UP001601059">
    <property type="component" value="Unassembled WGS sequence"/>
</dbReference>
<dbReference type="Pfam" id="PF00589">
    <property type="entry name" value="Phage_integrase"/>
    <property type="match status" value="1"/>
</dbReference>
<reference evidence="12 14" key="1">
    <citation type="submission" date="2024-08" db="EMBL/GenBank/DDBJ databases">
        <title>Two novel Cytobacillus novel species.</title>
        <authorList>
            <person name="Liu G."/>
        </authorList>
    </citation>
    <scope>NUCLEOTIDE SEQUENCE [LARGE SCALE GENOMIC DNA]</scope>
    <source>
        <strain evidence="12 14">FJAT-54145</strain>
    </source>
</reference>
<dbReference type="InterPro" id="IPR002104">
    <property type="entry name" value="Integrase_catalytic"/>
</dbReference>
<organism evidence="12 14">
    <name type="scientific">Cytobacillus spartinae</name>
    <dbReference type="NCBI Taxonomy" id="3299023"/>
    <lineage>
        <taxon>Bacteria</taxon>
        <taxon>Bacillati</taxon>
        <taxon>Bacillota</taxon>
        <taxon>Bacilli</taxon>
        <taxon>Bacillales</taxon>
        <taxon>Bacillaceae</taxon>
        <taxon>Cytobacillus</taxon>
    </lineage>
</organism>
<protein>
    <submittedName>
        <fullName evidence="12">Tyrosine-type recombinase/integrase</fullName>
    </submittedName>
</protein>
<comment type="caution">
    <text evidence="12">The sequence shown here is derived from an EMBL/GenBank/DDBJ whole genome shotgun (WGS) entry which is preliminary data.</text>
</comment>
<evidence type="ECO:0000256" key="1">
    <source>
        <dbReference type="ARBA" id="ARBA00004496"/>
    </source>
</evidence>
<keyword evidence="8" id="KW-0131">Cell cycle</keyword>
<dbReference type="InterPro" id="IPR004107">
    <property type="entry name" value="Integrase_SAM-like_N"/>
</dbReference>
<dbReference type="Pfam" id="PF13495">
    <property type="entry name" value="Phage_int_SAM_4"/>
    <property type="match status" value="1"/>
</dbReference>
<dbReference type="InterPro" id="IPR011010">
    <property type="entry name" value="DNA_brk_join_enz"/>
</dbReference>
<evidence type="ECO:0000256" key="5">
    <source>
        <dbReference type="ARBA" id="ARBA00022908"/>
    </source>
</evidence>
<evidence type="ECO:0000313" key="13">
    <source>
        <dbReference type="EMBL" id="MFE8701263.1"/>
    </source>
</evidence>
<sequence>MFSTWMKNRELSSGTQQEYLYNVRRFLVFLKEMSFGEATKLEVMEFLTEEREKHQNTASTRNRKLMAIRAFYRALNDLNVYTGNPAKEVDAAKTVKEKLPTYLDRKAWLAFLESVPNSPFEIRDKGMFRLMVEAGLRVSEVQKMNTTHLDRENSGIHVTGKGNKQRFIPISPSLMSFLQLVIDQRIPPKPSDPYALFVSRNGTRITRRRIQQIAEGIFEKLPAMEGLEHLEGLGLSCHKLRHTFGTNLMRSGADLRTAQELMGHESPATTQIYTHVNNEQKRNAIDQLHSFLNSSDD</sequence>
<evidence type="ECO:0000313" key="12">
    <source>
        <dbReference type="EMBL" id="MFE8700924.1"/>
    </source>
</evidence>
<keyword evidence="2" id="KW-0963">Cytoplasm</keyword>
<accession>A0ABW6K9T8</accession>
<dbReference type="InterPro" id="IPR050090">
    <property type="entry name" value="Tyrosine_recombinase_XerCD"/>
</dbReference>
<dbReference type="PANTHER" id="PTHR30349:SF77">
    <property type="entry name" value="TYROSINE RECOMBINASE XERC"/>
    <property type="match status" value="1"/>
</dbReference>
<comment type="subcellular location">
    <subcellularLocation>
        <location evidence="1">Cytoplasm</location>
    </subcellularLocation>
</comment>
<dbReference type="RefSeq" id="WP_389360588.1">
    <property type="nucleotide sequence ID" value="NZ_JBIACK010000004.1"/>
</dbReference>
<dbReference type="InterPro" id="IPR044068">
    <property type="entry name" value="CB"/>
</dbReference>
<gene>
    <name evidence="12" type="ORF">ACFYKX_09880</name>
    <name evidence="13" type="ORF">ACFYKX_11715</name>
</gene>
<feature type="domain" description="Core-binding (CB)" evidence="11">
    <location>
        <begin position="1"/>
        <end position="76"/>
    </location>
</feature>
<keyword evidence="5" id="KW-0229">DNA integration</keyword>
<dbReference type="PANTHER" id="PTHR30349">
    <property type="entry name" value="PHAGE INTEGRASE-RELATED"/>
    <property type="match status" value="1"/>
</dbReference>
<keyword evidence="6 9" id="KW-0238">DNA-binding</keyword>
<evidence type="ECO:0000256" key="7">
    <source>
        <dbReference type="ARBA" id="ARBA00023172"/>
    </source>
</evidence>
<evidence type="ECO:0000256" key="3">
    <source>
        <dbReference type="ARBA" id="ARBA00022618"/>
    </source>
</evidence>
<dbReference type="EMBL" id="JBIACK010000004">
    <property type="protein sequence ID" value="MFE8700924.1"/>
    <property type="molecule type" value="Genomic_DNA"/>
</dbReference>
<dbReference type="SUPFAM" id="SSF56349">
    <property type="entry name" value="DNA breaking-rejoining enzymes"/>
    <property type="match status" value="1"/>
</dbReference>
<evidence type="ECO:0000256" key="2">
    <source>
        <dbReference type="ARBA" id="ARBA00022490"/>
    </source>
</evidence>
<dbReference type="InterPro" id="IPR013762">
    <property type="entry name" value="Integrase-like_cat_sf"/>
</dbReference>
<dbReference type="PROSITE" id="PS51900">
    <property type="entry name" value="CB"/>
    <property type="match status" value="1"/>
</dbReference>
<dbReference type="EMBL" id="JBIACK010000004">
    <property type="protein sequence ID" value="MFE8701263.1"/>
    <property type="molecule type" value="Genomic_DNA"/>
</dbReference>
<proteinExistence type="predicted"/>
<keyword evidence="7" id="KW-0233">DNA recombination</keyword>
<name>A0ABW6K9T8_9BACI</name>
<evidence type="ECO:0000256" key="6">
    <source>
        <dbReference type="ARBA" id="ARBA00023125"/>
    </source>
</evidence>
<evidence type="ECO:0000256" key="9">
    <source>
        <dbReference type="PROSITE-ProRule" id="PRU01248"/>
    </source>
</evidence>